<evidence type="ECO:0008006" key="4">
    <source>
        <dbReference type="Google" id="ProtNLM"/>
    </source>
</evidence>
<dbReference type="AlphaFoldDB" id="A0A7N2M443"/>
<feature type="compositionally biased region" description="Polar residues" evidence="1">
    <location>
        <begin position="152"/>
        <end position="168"/>
    </location>
</feature>
<dbReference type="KEGG" id="qlo:115952683"/>
<dbReference type="OMA" id="GFPPVHD"/>
<dbReference type="InterPro" id="IPR053346">
    <property type="entry name" value="Fra_a_1-associated"/>
</dbReference>
<dbReference type="PANTHER" id="PTHR35722">
    <property type="entry name" value="MAL D 1-ASSOCIATED PROTEIN"/>
    <property type="match status" value="1"/>
</dbReference>
<dbReference type="EnsemblPlants" id="QL07p026854:mrna">
    <property type="protein sequence ID" value="QL07p026854:mrna"/>
    <property type="gene ID" value="QL07p026854"/>
</dbReference>
<reference evidence="2 3" key="1">
    <citation type="journal article" date="2016" name="G3 (Bethesda)">
        <title>First Draft Assembly and Annotation of the Genome of a California Endemic Oak Quercus lobata Nee (Fagaceae).</title>
        <authorList>
            <person name="Sork V.L."/>
            <person name="Fitz-Gibbon S.T."/>
            <person name="Puiu D."/>
            <person name="Crepeau M."/>
            <person name="Gugger P.F."/>
            <person name="Sherman R."/>
            <person name="Stevens K."/>
            <person name="Langley C.H."/>
            <person name="Pellegrini M."/>
            <person name="Salzberg S.L."/>
        </authorList>
    </citation>
    <scope>NUCLEOTIDE SEQUENCE [LARGE SCALE GENOMIC DNA]</scope>
    <source>
        <strain evidence="2 3">cv. SW786</strain>
    </source>
</reference>
<dbReference type="GeneID" id="115952683"/>
<sequence>MGWVWKDDEPDESNSSAGDVIDSRNPRAGDRCSTRKVVKSQCRTEEVEPGKFIRKCEKTEELLRECVGKPVEVMQSNKEYTEDDVTDEVLKGSLSFGSSEHGALDFPGLRSDIEAIERSFLGGLNSFFEAAEEMKKGFFGAFGGPSLFDGEPSSSPPTRRGNPSSSPSMRRGIPIEDKAFPTEAESGNVDIAGLAKDV</sequence>
<dbReference type="RefSeq" id="XP_030925746.1">
    <property type="nucleotide sequence ID" value="XM_031069886.1"/>
</dbReference>
<reference evidence="2" key="2">
    <citation type="submission" date="2021-01" db="UniProtKB">
        <authorList>
            <consortium name="EnsemblPlants"/>
        </authorList>
    </citation>
    <scope>IDENTIFICATION</scope>
</reference>
<dbReference type="FunCoup" id="A0A7N2M443">
    <property type="interactions" value="1342"/>
</dbReference>
<dbReference type="Proteomes" id="UP000594261">
    <property type="component" value="Chromosome 7"/>
</dbReference>
<dbReference type="EMBL" id="LRBV02000007">
    <property type="status" value="NOT_ANNOTATED_CDS"/>
    <property type="molecule type" value="Genomic_DNA"/>
</dbReference>
<dbReference type="PANTHER" id="PTHR35722:SF1">
    <property type="entry name" value="MAL D 1-ASSOCIATED PROTEIN"/>
    <property type="match status" value="1"/>
</dbReference>
<keyword evidence="3" id="KW-1185">Reference proteome</keyword>
<gene>
    <name evidence="2" type="primary">LOC115952683</name>
</gene>
<feature type="region of interest" description="Disordered" evidence="1">
    <location>
        <begin position="146"/>
        <end position="198"/>
    </location>
</feature>
<accession>A0A7N2M443</accession>
<dbReference type="Gramene" id="QL07p026854:mrna">
    <property type="protein sequence ID" value="QL07p026854:mrna"/>
    <property type="gene ID" value="QL07p026854"/>
</dbReference>
<evidence type="ECO:0000256" key="1">
    <source>
        <dbReference type="SAM" id="MobiDB-lite"/>
    </source>
</evidence>
<dbReference type="OrthoDB" id="1914474at2759"/>
<protein>
    <recommendedName>
        <fullName evidence="4">Mal d 1-associated protein</fullName>
    </recommendedName>
</protein>
<evidence type="ECO:0000313" key="3">
    <source>
        <dbReference type="Proteomes" id="UP000594261"/>
    </source>
</evidence>
<name>A0A7N2M443_QUELO</name>
<evidence type="ECO:0000313" key="2">
    <source>
        <dbReference type="EnsemblPlants" id="QL07p026854:mrna"/>
    </source>
</evidence>
<organism evidence="2 3">
    <name type="scientific">Quercus lobata</name>
    <name type="common">Valley oak</name>
    <dbReference type="NCBI Taxonomy" id="97700"/>
    <lineage>
        <taxon>Eukaryota</taxon>
        <taxon>Viridiplantae</taxon>
        <taxon>Streptophyta</taxon>
        <taxon>Embryophyta</taxon>
        <taxon>Tracheophyta</taxon>
        <taxon>Spermatophyta</taxon>
        <taxon>Magnoliopsida</taxon>
        <taxon>eudicotyledons</taxon>
        <taxon>Gunneridae</taxon>
        <taxon>Pentapetalae</taxon>
        <taxon>rosids</taxon>
        <taxon>fabids</taxon>
        <taxon>Fagales</taxon>
        <taxon>Fagaceae</taxon>
        <taxon>Quercus</taxon>
    </lineage>
</organism>
<feature type="compositionally biased region" description="Basic and acidic residues" evidence="1">
    <location>
        <begin position="21"/>
        <end position="32"/>
    </location>
</feature>
<dbReference type="RefSeq" id="XP_030925745.1">
    <property type="nucleotide sequence ID" value="XM_031069885.1"/>
</dbReference>
<proteinExistence type="predicted"/>
<feature type="region of interest" description="Disordered" evidence="1">
    <location>
        <begin position="1"/>
        <end position="32"/>
    </location>
</feature>
<dbReference type="InParanoid" id="A0A7N2M443"/>